<dbReference type="SUPFAM" id="SSF52540">
    <property type="entry name" value="P-loop containing nucleoside triphosphate hydrolases"/>
    <property type="match status" value="1"/>
</dbReference>
<protein>
    <recommendedName>
        <fullName evidence="1">NB-ARC domain-containing protein</fullName>
    </recommendedName>
</protein>
<organism evidence="2 3">
    <name type="scientific">Canavalia gladiata</name>
    <name type="common">Sword bean</name>
    <name type="synonym">Dolichos gladiatus</name>
    <dbReference type="NCBI Taxonomy" id="3824"/>
    <lineage>
        <taxon>Eukaryota</taxon>
        <taxon>Viridiplantae</taxon>
        <taxon>Streptophyta</taxon>
        <taxon>Embryophyta</taxon>
        <taxon>Tracheophyta</taxon>
        <taxon>Spermatophyta</taxon>
        <taxon>Magnoliopsida</taxon>
        <taxon>eudicotyledons</taxon>
        <taxon>Gunneridae</taxon>
        <taxon>Pentapetalae</taxon>
        <taxon>rosids</taxon>
        <taxon>fabids</taxon>
        <taxon>Fabales</taxon>
        <taxon>Fabaceae</taxon>
        <taxon>Papilionoideae</taxon>
        <taxon>50 kb inversion clade</taxon>
        <taxon>NPAAA clade</taxon>
        <taxon>indigoferoid/millettioid clade</taxon>
        <taxon>Phaseoleae</taxon>
        <taxon>Canavalia</taxon>
    </lineage>
</organism>
<dbReference type="InterPro" id="IPR027417">
    <property type="entry name" value="P-loop_NTPase"/>
</dbReference>
<evidence type="ECO:0000313" key="3">
    <source>
        <dbReference type="Proteomes" id="UP001367508"/>
    </source>
</evidence>
<reference evidence="2 3" key="1">
    <citation type="submission" date="2024-01" db="EMBL/GenBank/DDBJ databases">
        <title>The genomes of 5 underutilized Papilionoideae crops provide insights into root nodulation and disease resistanc.</title>
        <authorList>
            <person name="Jiang F."/>
        </authorList>
    </citation>
    <scope>NUCLEOTIDE SEQUENCE [LARGE SCALE GENOMIC DNA]</scope>
    <source>
        <strain evidence="2">LVBAO_FW01</strain>
        <tissue evidence="2">Leaves</tissue>
    </source>
</reference>
<feature type="domain" description="NB-ARC" evidence="1">
    <location>
        <begin position="58"/>
        <end position="102"/>
    </location>
</feature>
<evidence type="ECO:0000313" key="2">
    <source>
        <dbReference type="EMBL" id="KAK7362940.1"/>
    </source>
</evidence>
<dbReference type="Pfam" id="PF00931">
    <property type="entry name" value="NB-ARC"/>
    <property type="match status" value="1"/>
</dbReference>
<evidence type="ECO:0000259" key="1">
    <source>
        <dbReference type="Pfam" id="PF00931"/>
    </source>
</evidence>
<dbReference type="AlphaFoldDB" id="A0AAN9MXP8"/>
<keyword evidence="3" id="KW-1185">Reference proteome</keyword>
<dbReference type="GO" id="GO:0043531">
    <property type="term" value="F:ADP binding"/>
    <property type="evidence" value="ECO:0007669"/>
    <property type="project" value="InterPro"/>
</dbReference>
<dbReference type="Gene3D" id="3.40.50.300">
    <property type="entry name" value="P-loop containing nucleotide triphosphate hydrolases"/>
    <property type="match status" value="1"/>
</dbReference>
<dbReference type="InterPro" id="IPR002182">
    <property type="entry name" value="NB-ARC"/>
</dbReference>
<dbReference type="EMBL" id="JAYMYQ010000001">
    <property type="protein sequence ID" value="KAK7362940.1"/>
    <property type="molecule type" value="Genomic_DNA"/>
</dbReference>
<proteinExistence type="predicted"/>
<comment type="caution">
    <text evidence="2">The sequence shown here is derived from an EMBL/GenBank/DDBJ whole genome shotgun (WGS) entry which is preliminary data.</text>
</comment>
<gene>
    <name evidence="2" type="ORF">VNO77_05065</name>
</gene>
<sequence>MYSNRELDAIQNKVSQETQSTCLRGDILLTKNVIIAQKLPPKLVDEMLLGETIGLDLMFNKFWSFLEDENVGIIGLYGMGGAGKTTLMKRIHNECGKRKHEFMDSGNNDLTVMEGGPELMGGIVGE</sequence>
<name>A0AAN9MXP8_CANGL</name>
<accession>A0AAN9MXP8</accession>
<dbReference type="Proteomes" id="UP001367508">
    <property type="component" value="Unassembled WGS sequence"/>
</dbReference>